<dbReference type="GO" id="GO:0016705">
    <property type="term" value="F:oxidoreductase activity, acting on paired donors, with incorporation or reduction of molecular oxygen"/>
    <property type="evidence" value="ECO:0007669"/>
    <property type="project" value="InterPro"/>
</dbReference>
<dbReference type="Gene3D" id="1.10.630.10">
    <property type="entry name" value="Cytochrome P450"/>
    <property type="match status" value="1"/>
</dbReference>
<keyword evidence="10" id="KW-1185">Reference proteome</keyword>
<reference evidence="9 10" key="1">
    <citation type="journal article" date="2014" name="Curr. Biol.">
        <title>The genome of the clonal raider ant Cerapachys biroi.</title>
        <authorList>
            <person name="Oxley P.R."/>
            <person name="Ji L."/>
            <person name="Fetter-Pruneda I."/>
            <person name="McKenzie S.K."/>
            <person name="Li C."/>
            <person name="Hu H."/>
            <person name="Zhang G."/>
            <person name="Kronauer D.J."/>
        </authorList>
    </citation>
    <scope>NUCLEOTIDE SEQUENCE [LARGE SCALE GENOMIC DNA]</scope>
</reference>
<dbReference type="AlphaFoldDB" id="A0A026W166"/>
<dbReference type="Proteomes" id="UP000053097">
    <property type="component" value="Unassembled WGS sequence"/>
</dbReference>
<organism evidence="9 10">
    <name type="scientific">Ooceraea biroi</name>
    <name type="common">Clonal raider ant</name>
    <name type="synonym">Cerapachys biroi</name>
    <dbReference type="NCBI Taxonomy" id="2015173"/>
    <lineage>
        <taxon>Eukaryota</taxon>
        <taxon>Metazoa</taxon>
        <taxon>Ecdysozoa</taxon>
        <taxon>Arthropoda</taxon>
        <taxon>Hexapoda</taxon>
        <taxon>Insecta</taxon>
        <taxon>Pterygota</taxon>
        <taxon>Neoptera</taxon>
        <taxon>Endopterygota</taxon>
        <taxon>Hymenoptera</taxon>
        <taxon>Apocrita</taxon>
        <taxon>Aculeata</taxon>
        <taxon>Formicoidea</taxon>
        <taxon>Formicidae</taxon>
        <taxon>Dorylinae</taxon>
        <taxon>Ooceraea</taxon>
    </lineage>
</organism>
<keyword evidence="7" id="KW-0503">Monooxygenase</keyword>
<dbReference type="GO" id="GO:0020037">
    <property type="term" value="F:heme binding"/>
    <property type="evidence" value="ECO:0007669"/>
    <property type="project" value="InterPro"/>
</dbReference>
<name>A0A026W166_OOCBI</name>
<keyword evidence="3 8" id="KW-0349">Heme</keyword>
<evidence type="ECO:0000256" key="8">
    <source>
        <dbReference type="PIRSR" id="PIRSR602401-1"/>
    </source>
</evidence>
<evidence type="ECO:0000256" key="7">
    <source>
        <dbReference type="ARBA" id="ARBA00023033"/>
    </source>
</evidence>
<dbReference type="CDD" id="cd11054">
    <property type="entry name" value="CYP24A1-like"/>
    <property type="match status" value="1"/>
</dbReference>
<keyword evidence="5" id="KW-0560">Oxidoreductase</keyword>
<evidence type="ECO:0000256" key="3">
    <source>
        <dbReference type="ARBA" id="ARBA00022617"/>
    </source>
</evidence>
<evidence type="ECO:0000313" key="10">
    <source>
        <dbReference type="Proteomes" id="UP000053097"/>
    </source>
</evidence>
<proteinExistence type="inferred from homology"/>
<evidence type="ECO:0000256" key="2">
    <source>
        <dbReference type="ARBA" id="ARBA00010617"/>
    </source>
</evidence>
<dbReference type="InterPro" id="IPR002401">
    <property type="entry name" value="Cyt_P450_E_grp-I"/>
</dbReference>
<evidence type="ECO:0008006" key="11">
    <source>
        <dbReference type="Google" id="ProtNLM"/>
    </source>
</evidence>
<dbReference type="InterPro" id="IPR036396">
    <property type="entry name" value="Cyt_P450_sf"/>
</dbReference>
<dbReference type="InterPro" id="IPR001128">
    <property type="entry name" value="Cyt_P450"/>
</dbReference>
<dbReference type="OrthoDB" id="3945418at2759"/>
<dbReference type="SUPFAM" id="SSF48264">
    <property type="entry name" value="Cytochrome P450"/>
    <property type="match status" value="1"/>
</dbReference>
<dbReference type="STRING" id="2015173.A0A026W166"/>
<evidence type="ECO:0000256" key="1">
    <source>
        <dbReference type="ARBA" id="ARBA00001971"/>
    </source>
</evidence>
<gene>
    <name evidence="9" type="ORF">X777_12356</name>
</gene>
<dbReference type="PANTHER" id="PTHR24279:SF120">
    <property type="entry name" value="CYTOCHROME P450"/>
    <property type="match status" value="1"/>
</dbReference>
<feature type="binding site" description="axial binding residue" evidence="8">
    <location>
        <position position="496"/>
    </location>
    <ligand>
        <name>heme</name>
        <dbReference type="ChEBI" id="CHEBI:30413"/>
    </ligand>
    <ligandPart>
        <name>Fe</name>
        <dbReference type="ChEBI" id="CHEBI:18248"/>
    </ligandPart>
</feature>
<dbReference type="PRINTS" id="PR00463">
    <property type="entry name" value="EP450I"/>
</dbReference>
<dbReference type="GO" id="GO:0005506">
    <property type="term" value="F:iron ion binding"/>
    <property type="evidence" value="ECO:0007669"/>
    <property type="project" value="InterPro"/>
</dbReference>
<dbReference type="Pfam" id="PF00067">
    <property type="entry name" value="p450"/>
    <property type="match status" value="1"/>
</dbReference>
<sequence>MPSTGYAAVVFLRAGASTATKEMHVVQRVSRRISRLANFCGGFNVPFLECRTPGCLGFFLINNDVASPPKNPVDQTAIRSRTVSRLLTRGFSTLVRKEPPEPRGIPFFGTMLSLIMAGGAQKLHEYVDKRHRELGPVYREQIGPVRGIFVNSPDEFRSIFLRLEGPTPQHFLPESWMLYNEIRSQRRGLLFMDGDEWLHFRKILNKTLLLPNSTKLMSAPCQEAAENLTNKWKSYSRRHVTIPNLEHRLYLWSIETMLATLMGSKWRNCEQQMRLEAEYLALILHDIFVYSSTLSMLPAKLAMKLKLPVWTKFVQAADAILAKLHKLVPDMIRLNGDGLLATMMENGIRDEDATRIVTDFIIAAGDTTAVTLQWALLLLSSRPELQDQLFHDMKKLSLEELLQYQLLRGVWRETLRLHPVAPFLTRYLPADSTIGDYFVPKGELVILSIYSSGRSENDFPQPNEFQPERWSRMKGGYQGVKNSFATLPFALGARSCIGRKLAETQLSLALAQLIKTFKIDCENRDSIKMILHLTSMPSQPVKLKLTEREA</sequence>
<evidence type="ECO:0000256" key="4">
    <source>
        <dbReference type="ARBA" id="ARBA00022723"/>
    </source>
</evidence>
<keyword evidence="6 8" id="KW-0408">Iron</keyword>
<comment type="cofactor">
    <cofactor evidence="1 8">
        <name>heme</name>
        <dbReference type="ChEBI" id="CHEBI:30413"/>
    </cofactor>
</comment>
<accession>A0A026W166</accession>
<evidence type="ECO:0000256" key="6">
    <source>
        <dbReference type="ARBA" id="ARBA00023004"/>
    </source>
</evidence>
<dbReference type="GO" id="GO:0004497">
    <property type="term" value="F:monooxygenase activity"/>
    <property type="evidence" value="ECO:0007669"/>
    <property type="project" value="UniProtKB-KW"/>
</dbReference>
<dbReference type="PRINTS" id="PR00385">
    <property type="entry name" value="P450"/>
</dbReference>
<evidence type="ECO:0000256" key="5">
    <source>
        <dbReference type="ARBA" id="ARBA00023002"/>
    </source>
</evidence>
<dbReference type="InterPro" id="IPR050479">
    <property type="entry name" value="CYP11_CYP27_families"/>
</dbReference>
<protein>
    <recommendedName>
        <fullName evidence="11">Cytochrome P450 315a1, mitochondrial</fullName>
    </recommendedName>
</protein>
<keyword evidence="4 8" id="KW-0479">Metal-binding</keyword>
<dbReference type="EMBL" id="KK107522">
    <property type="protein sequence ID" value="EZA49326.1"/>
    <property type="molecule type" value="Genomic_DNA"/>
</dbReference>
<comment type="similarity">
    <text evidence="2">Belongs to the cytochrome P450 family.</text>
</comment>
<evidence type="ECO:0000313" key="9">
    <source>
        <dbReference type="EMBL" id="EZA49326.1"/>
    </source>
</evidence>
<dbReference type="PANTHER" id="PTHR24279">
    <property type="entry name" value="CYTOCHROME P450"/>
    <property type="match status" value="1"/>
</dbReference>
<dbReference type="OMA" id="HEYCDSR"/>